<evidence type="ECO:0000313" key="3">
    <source>
        <dbReference type="Proteomes" id="UP000789405"/>
    </source>
</evidence>
<dbReference type="AlphaFoldDB" id="A0A9N9I4A7"/>
<proteinExistence type="predicted"/>
<feature type="compositionally biased region" description="Basic residues" evidence="1">
    <location>
        <begin position="296"/>
        <end position="306"/>
    </location>
</feature>
<feature type="region of interest" description="Disordered" evidence="1">
    <location>
        <begin position="263"/>
        <end position="306"/>
    </location>
</feature>
<keyword evidence="3" id="KW-1185">Reference proteome</keyword>
<feature type="non-terminal residue" evidence="2">
    <location>
        <position position="306"/>
    </location>
</feature>
<protein>
    <submittedName>
        <fullName evidence="2">10409_t:CDS:1</fullName>
    </submittedName>
</protein>
<organism evidence="2 3">
    <name type="scientific">Dentiscutata erythropus</name>
    <dbReference type="NCBI Taxonomy" id="1348616"/>
    <lineage>
        <taxon>Eukaryota</taxon>
        <taxon>Fungi</taxon>
        <taxon>Fungi incertae sedis</taxon>
        <taxon>Mucoromycota</taxon>
        <taxon>Glomeromycotina</taxon>
        <taxon>Glomeromycetes</taxon>
        <taxon>Diversisporales</taxon>
        <taxon>Gigasporaceae</taxon>
        <taxon>Dentiscutata</taxon>
    </lineage>
</organism>
<reference evidence="2" key="1">
    <citation type="submission" date="2021-06" db="EMBL/GenBank/DDBJ databases">
        <authorList>
            <person name="Kallberg Y."/>
            <person name="Tangrot J."/>
            <person name="Rosling A."/>
        </authorList>
    </citation>
    <scope>NUCLEOTIDE SEQUENCE</scope>
    <source>
        <strain evidence="2">MA453B</strain>
    </source>
</reference>
<dbReference type="Proteomes" id="UP000789405">
    <property type="component" value="Unassembled WGS sequence"/>
</dbReference>
<feature type="compositionally biased region" description="Polar residues" evidence="1">
    <location>
        <begin position="266"/>
        <end position="278"/>
    </location>
</feature>
<dbReference type="OrthoDB" id="2431350at2759"/>
<evidence type="ECO:0000313" key="2">
    <source>
        <dbReference type="EMBL" id="CAG8720065.1"/>
    </source>
</evidence>
<accession>A0A9N9I4A7</accession>
<dbReference type="EMBL" id="CAJVPY010010588">
    <property type="protein sequence ID" value="CAG8720065.1"/>
    <property type="molecule type" value="Genomic_DNA"/>
</dbReference>
<evidence type="ECO:0000256" key="1">
    <source>
        <dbReference type="SAM" id="MobiDB-lite"/>
    </source>
</evidence>
<sequence>TISGGDKYVSGTALYHINNDDNTFREITFKGFCGNSESLVALFDKNSIILMIGRYVYEGDTEYISLVQTVSISFFDNEYILTPPDLPRSSPLLLFSAPVVQGSYHPATDGGRESFMLSKRLYNGVTNNNHVHSNVIISYSTDNKRYTAMKNNLQKTVLSVIGRVKIGSSKIPHIIASDIEWTYLVSESSQYSGISSKDKPKSREELDNQLDSIEEKYATLSSQPLQKKPKLTSLPLFGRKASNEKQPSVNFVDAISQICANERHSGPTNEDANITPTDNIEPITLISTNPSTSQRKGTKRSKSTKK</sequence>
<gene>
    <name evidence="2" type="ORF">DERYTH_LOCUS14252</name>
</gene>
<comment type="caution">
    <text evidence="2">The sequence shown here is derived from an EMBL/GenBank/DDBJ whole genome shotgun (WGS) entry which is preliminary data.</text>
</comment>
<name>A0A9N9I4A7_9GLOM</name>